<evidence type="ECO:0000256" key="11">
    <source>
        <dbReference type="PROSITE-ProRule" id="PRU01360"/>
    </source>
</evidence>
<evidence type="ECO:0000256" key="12">
    <source>
        <dbReference type="RuleBase" id="RU003357"/>
    </source>
</evidence>
<reference evidence="16 17" key="1">
    <citation type="journal article" date="2013" name="Genome Announc.">
        <title>Draft Genome Sequence of Sphingobium quisquiliarum Strain P25T, a Novel Hexachlorocyclohexane (HCH)-Degrading Bacterium Isolated from an HCH Dumpsite.</title>
        <authorList>
            <person name="Kumar Singh A."/>
            <person name="Sangwan N."/>
            <person name="Sharma A."/>
            <person name="Gupta V."/>
            <person name="Khurana J.P."/>
            <person name="Lal R."/>
        </authorList>
    </citation>
    <scope>NUCLEOTIDE SEQUENCE [LARGE SCALE GENOMIC DNA]</scope>
    <source>
        <strain evidence="16 17">P25</strain>
    </source>
</reference>
<dbReference type="InterPro" id="IPR036942">
    <property type="entry name" value="Beta-barrel_TonB_sf"/>
</dbReference>
<dbReference type="InterPro" id="IPR039426">
    <property type="entry name" value="TonB-dep_rcpt-like"/>
</dbReference>
<evidence type="ECO:0000256" key="6">
    <source>
        <dbReference type="ARBA" id="ARBA00023004"/>
    </source>
</evidence>
<evidence type="ECO:0000256" key="8">
    <source>
        <dbReference type="ARBA" id="ARBA00023077"/>
    </source>
</evidence>
<dbReference type="Proteomes" id="UP000015525">
    <property type="component" value="Unassembled WGS sequence"/>
</dbReference>
<evidence type="ECO:0000256" key="1">
    <source>
        <dbReference type="ARBA" id="ARBA00004571"/>
    </source>
</evidence>
<evidence type="ECO:0000256" key="5">
    <source>
        <dbReference type="ARBA" id="ARBA00022692"/>
    </source>
</evidence>
<dbReference type="RefSeq" id="WP_021240032.1">
    <property type="nucleotide sequence ID" value="NZ_ATHO01000170.1"/>
</dbReference>
<keyword evidence="5 11" id="KW-0812">Transmembrane</keyword>
<feature type="signal peptide" evidence="13">
    <location>
        <begin position="1"/>
        <end position="24"/>
    </location>
</feature>
<evidence type="ECO:0000256" key="13">
    <source>
        <dbReference type="SAM" id="SignalP"/>
    </source>
</evidence>
<dbReference type="AlphaFoldDB" id="T0G4T8"/>
<evidence type="ECO:0000259" key="15">
    <source>
        <dbReference type="Pfam" id="PF07715"/>
    </source>
</evidence>
<evidence type="ECO:0000313" key="17">
    <source>
        <dbReference type="Proteomes" id="UP000015525"/>
    </source>
</evidence>
<keyword evidence="9 11" id="KW-0472">Membrane</keyword>
<feature type="chain" id="PRO_5004575492" description="TonB-denpendent receptor" evidence="13">
    <location>
        <begin position="25"/>
        <end position="727"/>
    </location>
</feature>
<keyword evidence="17" id="KW-1185">Reference proteome</keyword>
<evidence type="ECO:0000256" key="7">
    <source>
        <dbReference type="ARBA" id="ARBA00023065"/>
    </source>
</evidence>
<evidence type="ECO:0008006" key="18">
    <source>
        <dbReference type="Google" id="ProtNLM"/>
    </source>
</evidence>
<dbReference type="Gene3D" id="2.40.170.20">
    <property type="entry name" value="TonB-dependent receptor, beta-barrel domain"/>
    <property type="match status" value="1"/>
</dbReference>
<dbReference type="SUPFAM" id="SSF56935">
    <property type="entry name" value="Porins"/>
    <property type="match status" value="1"/>
</dbReference>
<dbReference type="Pfam" id="PF07715">
    <property type="entry name" value="Plug"/>
    <property type="match status" value="1"/>
</dbReference>
<keyword evidence="13" id="KW-0732">Signal</keyword>
<evidence type="ECO:0000256" key="2">
    <source>
        <dbReference type="ARBA" id="ARBA00022448"/>
    </source>
</evidence>
<keyword evidence="7" id="KW-0406">Ion transport</keyword>
<proteinExistence type="inferred from homology"/>
<dbReference type="PROSITE" id="PS52016">
    <property type="entry name" value="TONB_DEPENDENT_REC_3"/>
    <property type="match status" value="1"/>
</dbReference>
<dbReference type="GO" id="GO:0009279">
    <property type="term" value="C:cell outer membrane"/>
    <property type="evidence" value="ECO:0007669"/>
    <property type="project" value="UniProtKB-SubCell"/>
</dbReference>
<dbReference type="PANTHER" id="PTHR32552">
    <property type="entry name" value="FERRICHROME IRON RECEPTOR-RELATED"/>
    <property type="match status" value="1"/>
</dbReference>
<evidence type="ECO:0000259" key="14">
    <source>
        <dbReference type="Pfam" id="PF00593"/>
    </source>
</evidence>
<accession>T0G4T8</accession>
<comment type="similarity">
    <text evidence="11 12">Belongs to the TonB-dependent receptor family.</text>
</comment>
<keyword evidence="2 11" id="KW-0813">Transport</keyword>
<keyword evidence="3 11" id="KW-1134">Transmembrane beta strand</keyword>
<sequence length="727" mass="78820">MDKKLLVRACLNTAALIIPVAAQAAEVDAGATGEAIVVTALKRETRLQDTAAAITAIGGDELRSANIDNINDLQRTTPGSVVTDAGPGQRRISLRGIRSAGDAQVGIYYDETPVAGPPGTTSDPGGSQSDVKLFDVERVEVLRGPQGTLYGAGAMGGALRIILKKPDLERFGGVFDISGTTTSHGGEGYQLNAAINLPIVRDRLGVRIVGFRRFDPGWIDNPHLNLKGINKEDTDGGRILLRFKPIDDLTIDASASYQDMKSSPSIWSPSVGKWQSANRTVLPLRDRNRIYSLTARGEVGFATLTATTSYQDRDLLVTRDPTYLWQSLGGARFTPGLYYQPQDVKDWTNEVRLQSSGNDPLQWTIGGFYEDRKAKVLSEGHQVDPATGKDFATPTVLLRRNVGDRLKQKAVFGELSYTVFDRLTFTGGLRYYDYDKLVTGDTSIGFPLLRTPVSPYREFRSSNNGWLYKGNVSFKVNDNLLVYGQAASGYRPGGVNQVLGLAAALPYLPDKLWTYEGGVKLSLADGRLLLNLTGYRTDWTNLQVNLDSGSFLYLGNAGAARIKGAEAEIVLNPAQGFNLSANLNLLSAKLTEDMLTAGTVPSATTGRAGDRIPNIPEGSFTVSGQYEWSVAGPLKGLLRADFSHVGKSYSDFRPNPARPTNYRRIGDYQLVNARIGVRSDRWGAYLFANNLFNKVARTSSGNVLGGSIEAITTVPPRTIGINLTGNY</sequence>
<feature type="domain" description="TonB-dependent receptor plug" evidence="15">
    <location>
        <begin position="47"/>
        <end position="158"/>
    </location>
</feature>
<keyword evidence="8 12" id="KW-0798">TonB box</keyword>
<comment type="caution">
    <text evidence="16">The sequence shown here is derived from an EMBL/GenBank/DDBJ whole genome shotgun (WGS) entry which is preliminary data.</text>
</comment>
<dbReference type="PATRIC" id="fig|1329909.3.peg.3901"/>
<dbReference type="PANTHER" id="PTHR32552:SF81">
    <property type="entry name" value="TONB-DEPENDENT OUTER MEMBRANE RECEPTOR"/>
    <property type="match status" value="1"/>
</dbReference>
<dbReference type="InterPro" id="IPR000531">
    <property type="entry name" value="Beta-barrel_TonB"/>
</dbReference>
<dbReference type="GO" id="GO:0006826">
    <property type="term" value="P:iron ion transport"/>
    <property type="evidence" value="ECO:0007669"/>
    <property type="project" value="UniProtKB-KW"/>
</dbReference>
<organism evidence="16 17">
    <name type="scientific">Sphingobium quisquiliarum P25</name>
    <dbReference type="NCBI Taxonomy" id="1329909"/>
    <lineage>
        <taxon>Bacteria</taxon>
        <taxon>Pseudomonadati</taxon>
        <taxon>Pseudomonadota</taxon>
        <taxon>Alphaproteobacteria</taxon>
        <taxon>Sphingomonadales</taxon>
        <taxon>Sphingomonadaceae</taxon>
        <taxon>Sphingobium</taxon>
    </lineage>
</organism>
<dbReference type="InterPro" id="IPR012910">
    <property type="entry name" value="Plug_dom"/>
</dbReference>
<evidence type="ECO:0000256" key="10">
    <source>
        <dbReference type="ARBA" id="ARBA00023237"/>
    </source>
</evidence>
<gene>
    <name evidence="16" type="ORF">L288_20265</name>
</gene>
<dbReference type="CDD" id="cd01347">
    <property type="entry name" value="ligand_gated_channel"/>
    <property type="match status" value="1"/>
</dbReference>
<evidence type="ECO:0000256" key="3">
    <source>
        <dbReference type="ARBA" id="ARBA00022452"/>
    </source>
</evidence>
<keyword evidence="4" id="KW-0410">Iron transport</keyword>
<dbReference type="Pfam" id="PF00593">
    <property type="entry name" value="TonB_dep_Rec_b-barrel"/>
    <property type="match status" value="1"/>
</dbReference>
<keyword evidence="6" id="KW-0408">Iron</keyword>
<keyword evidence="10 11" id="KW-0998">Cell outer membrane</keyword>
<evidence type="ECO:0000256" key="9">
    <source>
        <dbReference type="ARBA" id="ARBA00023136"/>
    </source>
</evidence>
<evidence type="ECO:0000256" key="4">
    <source>
        <dbReference type="ARBA" id="ARBA00022496"/>
    </source>
</evidence>
<comment type="subcellular location">
    <subcellularLocation>
        <location evidence="1 11">Cell outer membrane</location>
        <topology evidence="1 11">Multi-pass membrane protein</topology>
    </subcellularLocation>
</comment>
<feature type="domain" description="TonB-dependent receptor-like beta-barrel" evidence="14">
    <location>
        <begin position="278"/>
        <end position="691"/>
    </location>
</feature>
<name>T0G4T8_9SPHN</name>
<protein>
    <recommendedName>
        <fullName evidence="18">TonB-denpendent receptor</fullName>
    </recommendedName>
</protein>
<dbReference type="EMBL" id="ATHO01000170">
    <property type="protein sequence ID" value="EQA98685.1"/>
    <property type="molecule type" value="Genomic_DNA"/>
</dbReference>
<evidence type="ECO:0000313" key="16">
    <source>
        <dbReference type="EMBL" id="EQA98685.1"/>
    </source>
</evidence>